<dbReference type="AlphaFoldDB" id="A0A3S3M8R8"/>
<dbReference type="EMBL" id="QPKB01000003">
    <property type="protein sequence ID" value="RWR79122.1"/>
    <property type="molecule type" value="Genomic_DNA"/>
</dbReference>
<name>A0A3S3M8R8_9MAGN</name>
<evidence type="ECO:0000256" key="1">
    <source>
        <dbReference type="SAM" id="MobiDB-lite"/>
    </source>
</evidence>
<feature type="compositionally biased region" description="Polar residues" evidence="1">
    <location>
        <begin position="22"/>
        <end position="39"/>
    </location>
</feature>
<evidence type="ECO:0000313" key="2">
    <source>
        <dbReference type="EMBL" id="RWR79122.1"/>
    </source>
</evidence>
<keyword evidence="3" id="KW-1185">Reference proteome</keyword>
<protein>
    <submittedName>
        <fullName evidence="2">Uncharacterized protein</fullName>
    </submittedName>
</protein>
<reference evidence="2 3" key="1">
    <citation type="journal article" date="2019" name="Nat. Plants">
        <title>Stout camphor tree genome fills gaps in understanding of flowering plant genome evolution.</title>
        <authorList>
            <person name="Chaw S.M."/>
            <person name="Liu Y.C."/>
            <person name="Wu Y.W."/>
            <person name="Wang H.Y."/>
            <person name="Lin C.I."/>
            <person name="Wu C.S."/>
            <person name="Ke H.M."/>
            <person name="Chang L.Y."/>
            <person name="Hsu C.Y."/>
            <person name="Yang H.T."/>
            <person name="Sudianto E."/>
            <person name="Hsu M.H."/>
            <person name="Wu K.P."/>
            <person name="Wang L.N."/>
            <person name="Leebens-Mack J.H."/>
            <person name="Tsai I.J."/>
        </authorList>
    </citation>
    <scope>NUCLEOTIDE SEQUENCE [LARGE SCALE GENOMIC DNA]</scope>
    <source>
        <strain evidence="3">cv. Chaw 1501</strain>
        <tissue evidence="2">Young leaves</tissue>
    </source>
</reference>
<accession>A0A3S3M8R8</accession>
<feature type="region of interest" description="Disordered" evidence="1">
    <location>
        <begin position="22"/>
        <end position="64"/>
    </location>
</feature>
<comment type="caution">
    <text evidence="2">The sequence shown here is derived from an EMBL/GenBank/DDBJ whole genome shotgun (WGS) entry which is preliminary data.</text>
</comment>
<organism evidence="2 3">
    <name type="scientific">Cinnamomum micranthum f. kanehirae</name>
    <dbReference type="NCBI Taxonomy" id="337451"/>
    <lineage>
        <taxon>Eukaryota</taxon>
        <taxon>Viridiplantae</taxon>
        <taxon>Streptophyta</taxon>
        <taxon>Embryophyta</taxon>
        <taxon>Tracheophyta</taxon>
        <taxon>Spermatophyta</taxon>
        <taxon>Magnoliopsida</taxon>
        <taxon>Magnoliidae</taxon>
        <taxon>Laurales</taxon>
        <taxon>Lauraceae</taxon>
        <taxon>Cinnamomum</taxon>
    </lineage>
</organism>
<sequence>MPELGSFLGFLEPLLHAINTITRHPTTTERGINQSTPSSGKKKKKNTTTWPLADPSLHSKHPQNQGGCYIIFVHCLVSLIEKEKEKKKNKREREG</sequence>
<proteinExistence type="predicted"/>
<gene>
    <name evidence="2" type="ORF">CKAN_00768200</name>
</gene>
<dbReference type="Proteomes" id="UP000283530">
    <property type="component" value="Unassembled WGS sequence"/>
</dbReference>
<evidence type="ECO:0000313" key="3">
    <source>
        <dbReference type="Proteomes" id="UP000283530"/>
    </source>
</evidence>